<evidence type="ECO:0000313" key="3">
    <source>
        <dbReference type="Proteomes" id="UP001367030"/>
    </source>
</evidence>
<keyword evidence="1" id="KW-1133">Transmembrane helix</keyword>
<name>A0ABU8XAV6_9BURK</name>
<reference evidence="2 3" key="1">
    <citation type="submission" date="2024-03" db="EMBL/GenBank/DDBJ databases">
        <title>Novel species of the genus Variovorax.</title>
        <authorList>
            <person name="Liu Q."/>
            <person name="Xin Y.-H."/>
        </authorList>
    </citation>
    <scope>NUCLEOTIDE SEQUENCE [LARGE SCALE GENOMIC DNA]</scope>
    <source>
        <strain evidence="2 3">KACC 18901</strain>
    </source>
</reference>
<dbReference type="Proteomes" id="UP001367030">
    <property type="component" value="Unassembled WGS sequence"/>
</dbReference>
<keyword evidence="1" id="KW-0812">Transmembrane</keyword>
<comment type="caution">
    <text evidence="2">The sequence shown here is derived from an EMBL/GenBank/DDBJ whole genome shotgun (WGS) entry which is preliminary data.</text>
</comment>
<evidence type="ECO:0000256" key="1">
    <source>
        <dbReference type="SAM" id="Phobius"/>
    </source>
</evidence>
<accession>A0ABU8XAV6</accession>
<organism evidence="2 3">
    <name type="scientific">Variovorax robiniae</name>
    <dbReference type="NCBI Taxonomy" id="1836199"/>
    <lineage>
        <taxon>Bacteria</taxon>
        <taxon>Pseudomonadati</taxon>
        <taxon>Pseudomonadota</taxon>
        <taxon>Betaproteobacteria</taxon>
        <taxon>Burkholderiales</taxon>
        <taxon>Comamonadaceae</taxon>
        <taxon>Variovorax</taxon>
    </lineage>
</organism>
<gene>
    <name evidence="2" type="ORF">WKW79_16405</name>
</gene>
<keyword evidence="1" id="KW-0472">Membrane</keyword>
<proteinExistence type="predicted"/>
<sequence>MQLGIREPNDRLRYPTEAIGMKCPHCEARIGLLSKEMNELGKSRTCPHCGKGVKLGLVHTRFVLAFIPIAIAAIVLGLSGPVAAGIAGGIGAAFGMGLKSAEAWPLPLGCRPGSKAARSAARQTID</sequence>
<dbReference type="EMBL" id="JBBKZS010000006">
    <property type="protein sequence ID" value="MEJ8856163.1"/>
    <property type="molecule type" value="Genomic_DNA"/>
</dbReference>
<feature type="transmembrane region" description="Helical" evidence="1">
    <location>
        <begin position="62"/>
        <end position="90"/>
    </location>
</feature>
<dbReference type="RefSeq" id="WP_340336235.1">
    <property type="nucleotide sequence ID" value="NZ_JBBKZS010000006.1"/>
</dbReference>
<protein>
    <submittedName>
        <fullName evidence="2">Uncharacterized protein</fullName>
    </submittedName>
</protein>
<evidence type="ECO:0000313" key="2">
    <source>
        <dbReference type="EMBL" id="MEJ8856163.1"/>
    </source>
</evidence>
<keyword evidence="3" id="KW-1185">Reference proteome</keyword>